<dbReference type="Gene3D" id="1.20.5.340">
    <property type="match status" value="1"/>
</dbReference>
<dbReference type="EMBL" id="CAICTM010001220">
    <property type="protein sequence ID" value="CAB9521689.1"/>
    <property type="molecule type" value="Genomic_DNA"/>
</dbReference>
<feature type="signal peptide" evidence="3">
    <location>
        <begin position="1"/>
        <end position="36"/>
    </location>
</feature>
<gene>
    <name evidence="4" type="ORF">SEMRO_1222_G253780.1</name>
</gene>
<dbReference type="GO" id="GO:0030915">
    <property type="term" value="C:Smc5-Smc6 complex"/>
    <property type="evidence" value="ECO:0007669"/>
    <property type="project" value="TreeGrafter"/>
</dbReference>
<dbReference type="Gene3D" id="1.20.5.170">
    <property type="match status" value="1"/>
</dbReference>
<dbReference type="PANTHER" id="PTHR45916">
    <property type="entry name" value="STRUCTURAL MAINTENANCE OF CHROMOSOMES PROTEIN 5"/>
    <property type="match status" value="1"/>
</dbReference>
<dbReference type="GO" id="GO:0003697">
    <property type="term" value="F:single-stranded DNA binding"/>
    <property type="evidence" value="ECO:0007669"/>
    <property type="project" value="TreeGrafter"/>
</dbReference>
<comment type="caution">
    <text evidence="4">The sequence shown here is derived from an EMBL/GenBank/DDBJ whole genome shotgun (WGS) entry which is preliminary data.</text>
</comment>
<dbReference type="GO" id="GO:0000724">
    <property type="term" value="P:double-strand break repair via homologous recombination"/>
    <property type="evidence" value="ECO:0007669"/>
    <property type="project" value="TreeGrafter"/>
</dbReference>
<evidence type="ECO:0000256" key="1">
    <source>
        <dbReference type="ARBA" id="ARBA00023054"/>
    </source>
</evidence>
<sequence>MNSNIKGKGGPSSDKRQMAFVFGALSFLLGLSPVAGHLLGEATGNGHQARSLLQDKKLGGDYDSDNTEGEVVPANRAVFTAERFSDMANGICSLFDESGFELDTIDSVTLAFHNNTAFILEVDNFEHDSLMVSTDENEDDMATKDEHSALMMTVESLTLHLRNPDFHSIQLLRRHDDTGKENCMMSLHKDESTYLNLKKHAGNRKLSFFNDIGKSFSSAGSSISNELKKAEQTAKEATAQVKSLQSTVNKVNGELGKAKNTVNSLNKKITSLGREVEKQKGFVTKYKNYATSLKKDMTNLNNQVQNLGNEVKNKANTISSLTKEVQAKGNQIKNYSKKISSLGNEVKKGANQVASLTKKLEVEKNLQKAAEGSYNTLRKSVNSLGNDIQKAIVDPITSTVDDAEKALDNLGDIIKNLPSATVNELKKLNFLPASGEILADELGSAMLHFVQQNFCVPYECIADKVGLDISDIELYKSDIVSISTSVEPTTCLRIKSVQFDTSKLGKLLSDIGELLAPHAIFAEVQKYLEDQMEQAVEFKDDVFSFLEDIKGFADNIVDEVGKIGSRRQLLMVTNEGEEKVATVEEVSAMAYQKGLAKYQELYGEQVSKVFKERKLAENAMQYIGFESLELELSANLEQTFTLEAEKRMGYSGSVFDESMHQTSVVPIPGTGGLARVILGGSMEASMPYAMSMEAAANVTFGYNVGKTTIVVDVVKGTFTKNKEAFTTSLDVDASVGISATMALKFAASASVGFCLGFTDDTCISIAIDASQSAAAGFDALATFNLGTEQEELTTMFTDVMEYGEALQPHCEQDMSIAAGYWQYVMSPSVKVELSGNTYCVSESDVLYKLEGEKIYDAIDSFCLSANLPF</sequence>
<organism evidence="4 5">
    <name type="scientific">Seminavis robusta</name>
    <dbReference type="NCBI Taxonomy" id="568900"/>
    <lineage>
        <taxon>Eukaryota</taxon>
        <taxon>Sar</taxon>
        <taxon>Stramenopiles</taxon>
        <taxon>Ochrophyta</taxon>
        <taxon>Bacillariophyta</taxon>
        <taxon>Bacillariophyceae</taxon>
        <taxon>Bacillariophycidae</taxon>
        <taxon>Naviculales</taxon>
        <taxon>Naviculaceae</taxon>
        <taxon>Seminavis</taxon>
    </lineage>
</organism>
<accession>A0A9N8EMK6</accession>
<keyword evidence="1 2" id="KW-0175">Coiled coil</keyword>
<reference evidence="4" key="1">
    <citation type="submission" date="2020-06" db="EMBL/GenBank/DDBJ databases">
        <authorList>
            <consortium name="Plant Systems Biology data submission"/>
        </authorList>
    </citation>
    <scope>NUCLEOTIDE SEQUENCE</scope>
    <source>
        <strain evidence="4">D6</strain>
    </source>
</reference>
<evidence type="ECO:0000313" key="5">
    <source>
        <dbReference type="Proteomes" id="UP001153069"/>
    </source>
</evidence>
<dbReference type="OrthoDB" id="6155966at2759"/>
<feature type="chain" id="PRO_5040232990" evidence="3">
    <location>
        <begin position="37"/>
        <end position="869"/>
    </location>
</feature>
<feature type="coiled-coil region" evidence="2">
    <location>
        <begin position="220"/>
        <end position="338"/>
    </location>
</feature>
<evidence type="ECO:0000256" key="2">
    <source>
        <dbReference type="SAM" id="Coils"/>
    </source>
</evidence>
<evidence type="ECO:0000313" key="4">
    <source>
        <dbReference type="EMBL" id="CAB9521689.1"/>
    </source>
</evidence>
<name>A0A9N8EMK6_9STRA</name>
<keyword evidence="5" id="KW-1185">Reference proteome</keyword>
<protein>
    <submittedName>
        <fullName evidence="4">Uncharacterized protein</fullName>
    </submittedName>
</protein>
<proteinExistence type="predicted"/>
<dbReference type="AlphaFoldDB" id="A0A9N8EMK6"/>
<dbReference type="PANTHER" id="PTHR45916:SF1">
    <property type="entry name" value="STRUCTURAL MAINTENANCE OF CHROMOSOMES PROTEIN 5"/>
    <property type="match status" value="1"/>
</dbReference>
<dbReference type="Proteomes" id="UP001153069">
    <property type="component" value="Unassembled WGS sequence"/>
</dbReference>
<dbReference type="GO" id="GO:0005634">
    <property type="term" value="C:nucleus"/>
    <property type="evidence" value="ECO:0007669"/>
    <property type="project" value="TreeGrafter"/>
</dbReference>
<dbReference type="SUPFAM" id="SSF58100">
    <property type="entry name" value="Bacterial hemolysins"/>
    <property type="match status" value="1"/>
</dbReference>
<evidence type="ECO:0000256" key="3">
    <source>
        <dbReference type="SAM" id="SignalP"/>
    </source>
</evidence>
<keyword evidence="3" id="KW-0732">Signal</keyword>